<dbReference type="AlphaFoldDB" id="A0A5B7G9I6"/>
<dbReference type="InterPro" id="IPR002156">
    <property type="entry name" value="RNaseH_domain"/>
</dbReference>
<dbReference type="InterPro" id="IPR012337">
    <property type="entry name" value="RNaseH-like_sf"/>
</dbReference>
<name>A0A5B7G9I6_PORTR</name>
<keyword evidence="3" id="KW-1185">Reference proteome</keyword>
<evidence type="ECO:0000259" key="1">
    <source>
        <dbReference type="PROSITE" id="PS50879"/>
    </source>
</evidence>
<accession>A0A5B7G9I6</accession>
<organism evidence="2 3">
    <name type="scientific">Portunus trituberculatus</name>
    <name type="common">Swimming crab</name>
    <name type="synonym">Neptunus trituberculatus</name>
    <dbReference type="NCBI Taxonomy" id="210409"/>
    <lineage>
        <taxon>Eukaryota</taxon>
        <taxon>Metazoa</taxon>
        <taxon>Ecdysozoa</taxon>
        <taxon>Arthropoda</taxon>
        <taxon>Crustacea</taxon>
        <taxon>Multicrustacea</taxon>
        <taxon>Malacostraca</taxon>
        <taxon>Eumalacostraca</taxon>
        <taxon>Eucarida</taxon>
        <taxon>Decapoda</taxon>
        <taxon>Pleocyemata</taxon>
        <taxon>Brachyura</taxon>
        <taxon>Eubrachyura</taxon>
        <taxon>Portunoidea</taxon>
        <taxon>Portunidae</taxon>
        <taxon>Portuninae</taxon>
        <taxon>Portunus</taxon>
    </lineage>
</organism>
<protein>
    <recommendedName>
        <fullName evidence="1">RNase H type-1 domain-containing protein</fullName>
    </recommendedName>
</protein>
<reference evidence="2 3" key="1">
    <citation type="submission" date="2019-05" db="EMBL/GenBank/DDBJ databases">
        <title>Another draft genome of Portunus trituberculatus and its Hox gene families provides insights of decapod evolution.</title>
        <authorList>
            <person name="Jeong J.-H."/>
            <person name="Song I."/>
            <person name="Kim S."/>
            <person name="Choi T."/>
            <person name="Kim D."/>
            <person name="Ryu S."/>
            <person name="Kim W."/>
        </authorList>
    </citation>
    <scope>NUCLEOTIDE SEQUENCE [LARGE SCALE GENOMIC DNA]</scope>
    <source>
        <tissue evidence="2">Muscle</tissue>
    </source>
</reference>
<evidence type="ECO:0000313" key="2">
    <source>
        <dbReference type="EMBL" id="MPC53204.1"/>
    </source>
</evidence>
<dbReference type="Gene3D" id="3.30.420.10">
    <property type="entry name" value="Ribonuclease H-like superfamily/Ribonuclease H"/>
    <property type="match status" value="1"/>
</dbReference>
<proteinExistence type="predicted"/>
<gene>
    <name evidence="2" type="ORF">E2C01_047092</name>
</gene>
<dbReference type="Pfam" id="PF00075">
    <property type="entry name" value="RNase_H"/>
    <property type="match status" value="1"/>
</dbReference>
<dbReference type="Proteomes" id="UP000324222">
    <property type="component" value="Unassembled WGS sequence"/>
</dbReference>
<feature type="domain" description="RNase H type-1" evidence="1">
    <location>
        <begin position="91"/>
        <end position="226"/>
    </location>
</feature>
<dbReference type="OrthoDB" id="6379915at2759"/>
<dbReference type="PROSITE" id="PS50879">
    <property type="entry name" value="RNASE_H_1"/>
    <property type="match status" value="1"/>
</dbReference>
<dbReference type="CDD" id="cd09276">
    <property type="entry name" value="Rnase_HI_RT_non_LTR"/>
    <property type="match status" value="1"/>
</dbReference>
<dbReference type="EMBL" id="VSRR010011455">
    <property type="protein sequence ID" value="MPC53204.1"/>
    <property type="molecule type" value="Genomic_DNA"/>
</dbReference>
<sequence length="279" mass="30196">MSPLSASCPALLCCHQNITYPGRPSQNLVKAVCDNYRALNLHVPEEQAVPHLPPWRIPSLDVTFTPITKDAPPILQKQAALETIASVSASIPEAHHIYVDGSVQAHGSSACAVYSTTMPHPAQEGWIGRRLPNSSASTFCELHGILDAVSLLVRRSLNGVVVCDSQSALHSLSSPTPSYGRVAQDILRHLALPHDASLAIAFVWTPSHIGLSGNETVDRLAKAACTLDWDGTHADPSLLCLRHTIYSAAHASTVHSRNAERANIVSKQHHDHFLQCRHE</sequence>
<dbReference type="GO" id="GO:0004523">
    <property type="term" value="F:RNA-DNA hybrid ribonuclease activity"/>
    <property type="evidence" value="ECO:0007669"/>
    <property type="project" value="InterPro"/>
</dbReference>
<dbReference type="InterPro" id="IPR036397">
    <property type="entry name" value="RNaseH_sf"/>
</dbReference>
<dbReference type="GO" id="GO:0003676">
    <property type="term" value="F:nucleic acid binding"/>
    <property type="evidence" value="ECO:0007669"/>
    <property type="project" value="InterPro"/>
</dbReference>
<evidence type="ECO:0000313" key="3">
    <source>
        <dbReference type="Proteomes" id="UP000324222"/>
    </source>
</evidence>
<dbReference type="SUPFAM" id="SSF53098">
    <property type="entry name" value="Ribonuclease H-like"/>
    <property type="match status" value="1"/>
</dbReference>
<comment type="caution">
    <text evidence="2">The sequence shown here is derived from an EMBL/GenBank/DDBJ whole genome shotgun (WGS) entry which is preliminary data.</text>
</comment>